<evidence type="ECO:0000313" key="7">
    <source>
        <dbReference type="EMBL" id="SIS41301.1"/>
    </source>
</evidence>
<dbReference type="InterPro" id="IPR036962">
    <property type="entry name" value="Glyco_hydro_3_N_sf"/>
</dbReference>
<dbReference type="GO" id="GO:0004563">
    <property type="term" value="F:beta-N-acetylhexosaminidase activity"/>
    <property type="evidence" value="ECO:0007669"/>
    <property type="project" value="UniProtKB-EC"/>
</dbReference>
<evidence type="ECO:0000256" key="4">
    <source>
        <dbReference type="ARBA" id="ARBA00022801"/>
    </source>
</evidence>
<dbReference type="EC" id="3.2.1.52" evidence="3"/>
<dbReference type="Gene3D" id="3.20.20.300">
    <property type="entry name" value="Glycoside hydrolase, family 3, N-terminal domain"/>
    <property type="match status" value="1"/>
</dbReference>
<sequence length="363" mass="39848">MFAPNCPRIKWGACLSVNNLPPRAVILGCAGTVLSDDEKRFFAEADPFGFILFARNVESPQQLRTLTADLRECVDRDAPILIDQEGGRVRRLRPPLWRDAPPMQPFGRWYQKNPPAAEAALRLNIHLMADELRQMGVTVNCAPVLDVPVEGAHDIIGDRAFSHKPKIVGHLGRTVCKAFLERGVYPVIKHIPGHGRSLEDSHIGLPVVTETLDALAETDFVPFVMLKDAPFAMTAHIVYSEIDKDRPATLSPIVINSVIRQQIGFDGLLMTDDLSMKALSGDFTELAQQSLAAGCDLTLHCNGEMAEMQAVVKGTGRLSDRGMMRWLEAQAQKKIPEGPLAADAEQQLEAMLKVGMEIASKSA</sequence>
<evidence type="ECO:0000259" key="6">
    <source>
        <dbReference type="Pfam" id="PF00933"/>
    </source>
</evidence>
<dbReference type="AlphaFoldDB" id="A0A1N7IWD0"/>
<dbReference type="InterPro" id="IPR001764">
    <property type="entry name" value="Glyco_hydro_3_N"/>
</dbReference>
<evidence type="ECO:0000256" key="1">
    <source>
        <dbReference type="ARBA" id="ARBA00001231"/>
    </source>
</evidence>
<dbReference type="InterPro" id="IPR019800">
    <property type="entry name" value="Glyco_hydro_3_AS"/>
</dbReference>
<evidence type="ECO:0000256" key="3">
    <source>
        <dbReference type="ARBA" id="ARBA00012663"/>
    </source>
</evidence>
<accession>A0A1N7IWD0</accession>
<dbReference type="PANTHER" id="PTHR30480">
    <property type="entry name" value="BETA-HEXOSAMINIDASE-RELATED"/>
    <property type="match status" value="1"/>
</dbReference>
<dbReference type="Proteomes" id="UP000185678">
    <property type="component" value="Unassembled WGS sequence"/>
</dbReference>
<keyword evidence="8" id="KW-1185">Reference proteome</keyword>
<dbReference type="GO" id="GO:0009254">
    <property type="term" value="P:peptidoglycan turnover"/>
    <property type="evidence" value="ECO:0007669"/>
    <property type="project" value="TreeGrafter"/>
</dbReference>
<keyword evidence="5" id="KW-0326">Glycosidase</keyword>
<comment type="catalytic activity">
    <reaction evidence="1">
        <text>Hydrolysis of terminal non-reducing N-acetyl-D-hexosamine residues in N-acetyl-beta-D-hexosaminides.</text>
        <dbReference type="EC" id="3.2.1.52"/>
    </reaction>
</comment>
<evidence type="ECO:0000256" key="5">
    <source>
        <dbReference type="ARBA" id="ARBA00023295"/>
    </source>
</evidence>
<dbReference type="PANTHER" id="PTHR30480:SF13">
    <property type="entry name" value="BETA-HEXOSAMINIDASE"/>
    <property type="match status" value="1"/>
</dbReference>
<keyword evidence="4" id="KW-0378">Hydrolase</keyword>
<dbReference type="PROSITE" id="PS00775">
    <property type="entry name" value="GLYCOSYL_HYDROL_F3"/>
    <property type="match status" value="1"/>
</dbReference>
<reference evidence="7 8" key="1">
    <citation type="submission" date="2017-01" db="EMBL/GenBank/DDBJ databases">
        <authorList>
            <person name="Mah S.A."/>
            <person name="Swanson W.J."/>
            <person name="Moy G.W."/>
            <person name="Vacquier V.D."/>
        </authorList>
    </citation>
    <scope>NUCLEOTIDE SEQUENCE [LARGE SCALE GENOMIC DNA]</scope>
    <source>
        <strain evidence="7 8">DSM 11589</strain>
    </source>
</reference>
<dbReference type="InterPro" id="IPR017853">
    <property type="entry name" value="GH"/>
</dbReference>
<dbReference type="STRING" id="80876.SAMN05421779_101676"/>
<feature type="domain" description="Glycoside hydrolase family 3 N-terminal" evidence="6">
    <location>
        <begin position="49"/>
        <end position="313"/>
    </location>
</feature>
<evidence type="ECO:0000256" key="2">
    <source>
        <dbReference type="ARBA" id="ARBA00005336"/>
    </source>
</evidence>
<dbReference type="SUPFAM" id="SSF51445">
    <property type="entry name" value="(Trans)glycosidases"/>
    <property type="match status" value="1"/>
</dbReference>
<comment type="similarity">
    <text evidence="2">Belongs to the glycosyl hydrolase 3 family.</text>
</comment>
<dbReference type="InterPro" id="IPR050226">
    <property type="entry name" value="NagZ_Beta-hexosaminidase"/>
</dbReference>
<dbReference type="Pfam" id="PF00933">
    <property type="entry name" value="Glyco_hydro_3"/>
    <property type="match status" value="1"/>
</dbReference>
<gene>
    <name evidence="7" type="ORF">SAMN05421779_101676</name>
</gene>
<dbReference type="EMBL" id="FTOA01000001">
    <property type="protein sequence ID" value="SIS41301.1"/>
    <property type="molecule type" value="Genomic_DNA"/>
</dbReference>
<protein>
    <recommendedName>
        <fullName evidence="3">beta-N-acetylhexosaminidase</fullName>
        <ecNumber evidence="3">3.2.1.52</ecNumber>
    </recommendedName>
</protein>
<evidence type="ECO:0000313" key="8">
    <source>
        <dbReference type="Proteomes" id="UP000185678"/>
    </source>
</evidence>
<organism evidence="7 8">
    <name type="scientific">Insolitispirillum peregrinum</name>
    <dbReference type="NCBI Taxonomy" id="80876"/>
    <lineage>
        <taxon>Bacteria</taxon>
        <taxon>Pseudomonadati</taxon>
        <taxon>Pseudomonadota</taxon>
        <taxon>Alphaproteobacteria</taxon>
        <taxon>Rhodospirillales</taxon>
        <taxon>Novispirillaceae</taxon>
        <taxon>Insolitispirillum</taxon>
    </lineage>
</organism>
<dbReference type="NCBIfam" id="NF003740">
    <property type="entry name" value="PRK05337.1"/>
    <property type="match status" value="1"/>
</dbReference>
<proteinExistence type="inferred from homology"/>
<name>A0A1N7IWD0_9PROT</name>
<dbReference type="GO" id="GO:0005975">
    <property type="term" value="P:carbohydrate metabolic process"/>
    <property type="evidence" value="ECO:0007669"/>
    <property type="project" value="InterPro"/>
</dbReference>